<organism evidence="3 4">
    <name type="scientific">Agrocybe chaxingu</name>
    <dbReference type="NCBI Taxonomy" id="84603"/>
    <lineage>
        <taxon>Eukaryota</taxon>
        <taxon>Fungi</taxon>
        <taxon>Dikarya</taxon>
        <taxon>Basidiomycota</taxon>
        <taxon>Agaricomycotina</taxon>
        <taxon>Agaricomycetes</taxon>
        <taxon>Agaricomycetidae</taxon>
        <taxon>Agaricales</taxon>
        <taxon>Agaricineae</taxon>
        <taxon>Strophariaceae</taxon>
        <taxon>Agrocybe</taxon>
    </lineage>
</organism>
<dbReference type="InterPro" id="IPR058504">
    <property type="entry name" value="DUF8191"/>
</dbReference>
<comment type="caution">
    <text evidence="3">The sequence shown here is derived from an EMBL/GenBank/DDBJ whole genome shotgun (WGS) entry which is preliminary data.</text>
</comment>
<feature type="compositionally biased region" description="Acidic residues" evidence="1">
    <location>
        <begin position="77"/>
        <end position="97"/>
    </location>
</feature>
<evidence type="ECO:0000256" key="1">
    <source>
        <dbReference type="SAM" id="MobiDB-lite"/>
    </source>
</evidence>
<feature type="compositionally biased region" description="Acidic residues" evidence="1">
    <location>
        <begin position="130"/>
        <end position="153"/>
    </location>
</feature>
<evidence type="ECO:0000313" key="4">
    <source>
        <dbReference type="Proteomes" id="UP001148786"/>
    </source>
</evidence>
<protein>
    <recommendedName>
        <fullName evidence="2">DUF8191 domain-containing protein</fullName>
    </recommendedName>
</protein>
<feature type="region of interest" description="Disordered" evidence="1">
    <location>
        <begin position="49"/>
        <end position="107"/>
    </location>
</feature>
<feature type="region of interest" description="Disordered" evidence="1">
    <location>
        <begin position="120"/>
        <end position="182"/>
    </location>
</feature>
<gene>
    <name evidence="3" type="ORF">NLJ89_g5601</name>
</gene>
<feature type="domain" description="DUF8191" evidence="2">
    <location>
        <begin position="190"/>
        <end position="294"/>
    </location>
</feature>
<reference evidence="3" key="1">
    <citation type="submission" date="2022-07" db="EMBL/GenBank/DDBJ databases">
        <title>Genome Sequence of Agrocybe chaxingu.</title>
        <authorList>
            <person name="Buettner E."/>
        </authorList>
    </citation>
    <scope>NUCLEOTIDE SEQUENCE</scope>
    <source>
        <strain evidence="3">MP-N11</strain>
    </source>
</reference>
<dbReference type="OrthoDB" id="6105938at2759"/>
<accession>A0A9W8JZX8</accession>
<dbReference type="EMBL" id="JANKHO010000536">
    <property type="protein sequence ID" value="KAJ3508719.1"/>
    <property type="molecule type" value="Genomic_DNA"/>
</dbReference>
<dbReference type="AlphaFoldDB" id="A0A9W8JZX8"/>
<proteinExistence type="predicted"/>
<keyword evidence="4" id="KW-1185">Reference proteome</keyword>
<dbReference type="Pfam" id="PF26609">
    <property type="entry name" value="DUF8191"/>
    <property type="match status" value="1"/>
</dbReference>
<dbReference type="Proteomes" id="UP001148786">
    <property type="component" value="Unassembled WGS sequence"/>
</dbReference>
<sequence length="316" mass="35978">MDIEPDELTDPQYTLMRTKSCPSCRAVVKRRPVPVFMVKAIATALRNAKPSSLGLLGSSPTEAVDEDPWNGIFPSSEMDEEDVRDDEDDDSDSESSEVEILTMNPPRYYGRTPFRTIFLDSSDSDRIGEEDGFDSEDDDANENEENESDDEEDDPRRPRYVLPHWTPPTVSVSPEDYDISTDDPPDTLKLLRRGCTMEMLQNYDISYRHSTGIVLYLRSLIHLYASDNEDSEDDGDAEGMHRVYLGWSIKLHPLDVDGEMFVSDLLEDIKTEPERWQLTPRTGYLGKMNVRKLVPVTAVEEYDTTDSELWAGTEDL</sequence>
<name>A0A9W8JZX8_9AGAR</name>
<evidence type="ECO:0000313" key="3">
    <source>
        <dbReference type="EMBL" id="KAJ3508719.1"/>
    </source>
</evidence>
<evidence type="ECO:0000259" key="2">
    <source>
        <dbReference type="Pfam" id="PF26609"/>
    </source>
</evidence>